<keyword evidence="3" id="KW-1185">Reference proteome</keyword>
<dbReference type="Proteomes" id="UP001337655">
    <property type="component" value="Unassembled WGS sequence"/>
</dbReference>
<accession>A0AAV9PC54</accession>
<comment type="caution">
    <text evidence="2">The sequence shown here is derived from an EMBL/GenBank/DDBJ whole genome shotgun (WGS) entry which is preliminary data.</text>
</comment>
<organism evidence="2 3">
    <name type="scientific">Saxophila tyrrhenica</name>
    <dbReference type="NCBI Taxonomy" id="1690608"/>
    <lineage>
        <taxon>Eukaryota</taxon>
        <taxon>Fungi</taxon>
        <taxon>Dikarya</taxon>
        <taxon>Ascomycota</taxon>
        <taxon>Pezizomycotina</taxon>
        <taxon>Dothideomycetes</taxon>
        <taxon>Dothideomycetidae</taxon>
        <taxon>Mycosphaerellales</taxon>
        <taxon>Extremaceae</taxon>
        <taxon>Saxophila</taxon>
    </lineage>
</organism>
<gene>
    <name evidence="2" type="ORF">LTR77_004070</name>
</gene>
<feature type="compositionally biased region" description="Polar residues" evidence="1">
    <location>
        <begin position="628"/>
        <end position="668"/>
    </location>
</feature>
<feature type="region of interest" description="Disordered" evidence="1">
    <location>
        <begin position="494"/>
        <end position="540"/>
    </location>
</feature>
<dbReference type="RefSeq" id="XP_064659954.1">
    <property type="nucleotide sequence ID" value="XM_064801324.1"/>
</dbReference>
<dbReference type="AlphaFoldDB" id="A0AAV9PC54"/>
<reference evidence="2 3" key="1">
    <citation type="submission" date="2023-08" db="EMBL/GenBank/DDBJ databases">
        <title>Black Yeasts Isolated from many extreme environments.</title>
        <authorList>
            <person name="Coleine C."/>
            <person name="Stajich J.E."/>
            <person name="Selbmann L."/>
        </authorList>
    </citation>
    <scope>NUCLEOTIDE SEQUENCE [LARGE SCALE GENOMIC DNA]</scope>
    <source>
        <strain evidence="2 3">CCFEE 5935</strain>
    </source>
</reference>
<sequence length="789" mass="85067">MPTYYARGVKATLATCDLHPTLTNDVKLTMGAACRQENERVQKIFSDAKENAKLDELPVGEDGSAQGIVQFTGVNEDMPMYVVEAGKNVRQTWVDGNGSGGSGGGTVDGMVDGSGSGTVDSMVDGSGGNGMMDWVAEETNQQNPFFGMSDDSTLTSLGEMPEPYGLGMLDDYGYPTAYQASPYDLAQPDDEQTLVDTLTSPTNNAAERGLILDIDLSYDSFLPALVAGRRAGTTECKDLKVEVFLNGELVEVRYLPGRNAKTAKLQESVRCTGTRVHRQLEKPWVYKDGLASAAPAYEATTRWDAISRALANEAEFRGRDSLGYMPPSAEFLDALAAVQLPPRCQSHHGFAIIDVVVTAGRGSKYGADTAYILVPTRLDDFDYNTVCMNTAPGRGSALPEHCLGSMTDQTFEEYLQQSSPEVPLRQARMAQMFSPSPPKKTTNELAKELGLDESPDKVLFDGYEKTSGRVGHGGRTLKQILGAVGKMSPANQARQMAKLKADLGTKGTSPGTTDDGERKKKKKTKLDHNIDPQLSSPSAAQPQALVISADPFVDNDATIAMENKTIRPVELFREWPQQFQAPPAPMYTQHAEALAANPDAVLAQTRIDMALDAGAASDGALMRRIAASSPSKTPQRNVTASALSHSPTGTPVKPQSRSKPSKTPSTNRTPKKATSAFKASLAPKTPTPKRSRGLLDRPDSPFSTNRKAARTTTPGSGRSVCGANRTASKWKPSEEEWTDTVQKFKAPEMHEASCVTYAEDKEAQRQIGKARAGTFKEESVLVGMRFILV</sequence>
<evidence type="ECO:0000313" key="2">
    <source>
        <dbReference type="EMBL" id="KAK5170926.1"/>
    </source>
</evidence>
<dbReference type="EMBL" id="JAVRRT010000006">
    <property type="protein sequence ID" value="KAK5170926.1"/>
    <property type="molecule type" value="Genomic_DNA"/>
</dbReference>
<evidence type="ECO:0000313" key="3">
    <source>
        <dbReference type="Proteomes" id="UP001337655"/>
    </source>
</evidence>
<feature type="compositionally biased region" description="Polar residues" evidence="1">
    <location>
        <begin position="701"/>
        <end position="716"/>
    </location>
</feature>
<evidence type="ECO:0000256" key="1">
    <source>
        <dbReference type="SAM" id="MobiDB-lite"/>
    </source>
</evidence>
<proteinExistence type="predicted"/>
<protein>
    <submittedName>
        <fullName evidence="2">Uncharacterized protein</fullName>
    </submittedName>
</protein>
<dbReference type="GeneID" id="89925416"/>
<name>A0AAV9PC54_9PEZI</name>
<feature type="region of interest" description="Disordered" evidence="1">
    <location>
        <begin position="626"/>
        <end position="729"/>
    </location>
</feature>